<protein>
    <submittedName>
        <fullName evidence="3">FAD dependent oxidoreductase</fullName>
    </submittedName>
</protein>
<evidence type="ECO:0000256" key="1">
    <source>
        <dbReference type="SAM" id="MobiDB-lite"/>
    </source>
</evidence>
<accession>A0A014PPJ8</accession>
<dbReference type="Gene3D" id="3.30.9.10">
    <property type="entry name" value="D-Amino Acid Oxidase, subunit A, domain 2"/>
    <property type="match status" value="1"/>
</dbReference>
<dbReference type="PANTHER" id="PTHR13847">
    <property type="entry name" value="SARCOSINE DEHYDROGENASE-RELATED"/>
    <property type="match status" value="1"/>
</dbReference>
<dbReference type="Proteomes" id="UP000030151">
    <property type="component" value="Unassembled WGS sequence"/>
</dbReference>
<proteinExistence type="predicted"/>
<reference evidence="3 4" key="1">
    <citation type="submission" date="2014-02" db="EMBL/GenBank/DDBJ databases">
        <title>The genome sequence of the entomopathogenic fungus Metarhizium robertsii ARSEF 2575.</title>
        <authorList>
            <person name="Giuliano Garisto Donzelli B."/>
            <person name="Roe B.A."/>
            <person name="Macmil S.L."/>
            <person name="Krasnoff S.B."/>
            <person name="Gibson D.M."/>
        </authorList>
    </citation>
    <scope>NUCLEOTIDE SEQUENCE [LARGE SCALE GENOMIC DNA]</scope>
    <source>
        <strain evidence="3 4">ARSEF 2575</strain>
    </source>
</reference>
<name>A0A014PPJ8_9HYPO</name>
<dbReference type="InterPro" id="IPR036188">
    <property type="entry name" value="FAD/NAD-bd_sf"/>
</dbReference>
<sequence>MAASNLPPEMANGAPSQTAVNPNLPPATASLSYWQRTTRAFKYLNHNQTNTPPASTTYAIIGSGLAGALVAYNLLERGVQGEEILILEAREAVSGSTGRNAGHVRPDAFRNFSGYQAFHGSEQALKIVATEETNLKRIAAFIRDKQIQCDFNLTTTFDVCLGPDAVEDEEKNIKDYLDAGGNLASLGVKCWYGDAAEEKSSCPGASAAYEWPAASIHPVKLVHWVLEHVIERGVQLWTHCPVDEIREDSAKLGVQTSRGVISADKVVHCTNAFAGSILSQLTAERLTPFAVQVASVIPSSAASGDKTFKSTMALRENARMFYGFAQKPLDGTIIVSVGRPVGKGVQAEESHTPQVAEEIVQRISKLIGPNDEPQRSGEGLDTTWTGLIAFTPDKVPYIGEIDELPGQYICAGFNGHGMANIFTCAGGIAGLLLGRPWESTQLPECYCYSQARLSKSA</sequence>
<dbReference type="Pfam" id="PF01266">
    <property type="entry name" value="DAO"/>
    <property type="match status" value="1"/>
</dbReference>
<feature type="domain" description="FAD dependent oxidoreductase" evidence="2">
    <location>
        <begin position="58"/>
        <end position="426"/>
    </location>
</feature>
<comment type="caution">
    <text evidence="3">The sequence shown here is derived from an EMBL/GenBank/DDBJ whole genome shotgun (WGS) entry which is preliminary data.</text>
</comment>
<dbReference type="EMBL" id="JELW01000019">
    <property type="protein sequence ID" value="EXU99443.1"/>
    <property type="molecule type" value="Genomic_DNA"/>
</dbReference>
<evidence type="ECO:0000313" key="3">
    <source>
        <dbReference type="EMBL" id="EXU99443.1"/>
    </source>
</evidence>
<gene>
    <name evidence="3" type="ORF">X797_007579</name>
</gene>
<dbReference type="OrthoDB" id="429143at2759"/>
<dbReference type="eggNOG" id="ENOG502QVCU">
    <property type="taxonomic scope" value="Eukaryota"/>
</dbReference>
<dbReference type="Gene3D" id="3.50.50.60">
    <property type="entry name" value="FAD/NAD(P)-binding domain"/>
    <property type="match status" value="1"/>
</dbReference>
<dbReference type="GO" id="GO:0005737">
    <property type="term" value="C:cytoplasm"/>
    <property type="evidence" value="ECO:0007669"/>
    <property type="project" value="TreeGrafter"/>
</dbReference>
<dbReference type="PANTHER" id="PTHR13847:SF260">
    <property type="entry name" value="FAD DEPENDENT OXIDOREDUCTASE DOMAIN-CONTAINING PROTEIN"/>
    <property type="match status" value="1"/>
</dbReference>
<evidence type="ECO:0000313" key="4">
    <source>
        <dbReference type="Proteomes" id="UP000030151"/>
    </source>
</evidence>
<feature type="region of interest" description="Disordered" evidence="1">
    <location>
        <begin position="1"/>
        <end position="22"/>
    </location>
</feature>
<dbReference type="SUPFAM" id="SSF51905">
    <property type="entry name" value="FAD/NAD(P)-binding domain"/>
    <property type="match status" value="1"/>
</dbReference>
<dbReference type="AlphaFoldDB" id="A0A014PPJ8"/>
<dbReference type="InterPro" id="IPR006076">
    <property type="entry name" value="FAD-dep_OxRdtase"/>
</dbReference>
<organism evidence="3 4">
    <name type="scientific">Metarhizium robertsii</name>
    <dbReference type="NCBI Taxonomy" id="568076"/>
    <lineage>
        <taxon>Eukaryota</taxon>
        <taxon>Fungi</taxon>
        <taxon>Dikarya</taxon>
        <taxon>Ascomycota</taxon>
        <taxon>Pezizomycotina</taxon>
        <taxon>Sordariomycetes</taxon>
        <taxon>Hypocreomycetidae</taxon>
        <taxon>Hypocreales</taxon>
        <taxon>Clavicipitaceae</taxon>
        <taxon>Metarhizium</taxon>
    </lineage>
</organism>
<dbReference type="HOGENOM" id="CLU_022730_0_1_1"/>
<evidence type="ECO:0000259" key="2">
    <source>
        <dbReference type="Pfam" id="PF01266"/>
    </source>
</evidence>